<dbReference type="Pfam" id="PF01992">
    <property type="entry name" value="vATP-synt_AC39"/>
    <property type="match status" value="1"/>
</dbReference>
<dbReference type="InterPro" id="IPR002843">
    <property type="entry name" value="ATPase_V0-cplx_csu/dsu"/>
</dbReference>
<dbReference type="GO" id="GO:0033179">
    <property type="term" value="C:proton-transporting V-type ATPase, V0 domain"/>
    <property type="evidence" value="ECO:0007669"/>
    <property type="project" value="InterPro"/>
</dbReference>
<keyword evidence="2" id="KW-0813">Transport</keyword>
<dbReference type="GO" id="GO:0005768">
    <property type="term" value="C:endosome"/>
    <property type="evidence" value="ECO:0007669"/>
    <property type="project" value="UniProtKB-ARBA"/>
</dbReference>
<dbReference type="Gene3D" id="1.10.132.50">
    <property type="entry name" value="ATP synthase (C/AC39) subunit, domain 3"/>
    <property type="match status" value="1"/>
</dbReference>
<keyword evidence="3" id="KW-0375">Hydrogen ion transport</keyword>
<dbReference type="SUPFAM" id="SSF103486">
    <property type="entry name" value="V-type ATP synthase subunit C"/>
    <property type="match status" value="1"/>
</dbReference>
<evidence type="ECO:0000256" key="1">
    <source>
        <dbReference type="ARBA" id="ARBA00006709"/>
    </source>
</evidence>
<name>A0A836A3W7_SHEEP</name>
<evidence type="ECO:0000256" key="7">
    <source>
        <dbReference type="ARBA" id="ARBA00045985"/>
    </source>
</evidence>
<comment type="similarity">
    <text evidence="1">Belongs to the V-ATPase V0D/AC39 subunit family.</text>
</comment>
<evidence type="ECO:0000256" key="4">
    <source>
        <dbReference type="ARBA" id="ARBA00023065"/>
    </source>
</evidence>
<evidence type="ECO:0000256" key="3">
    <source>
        <dbReference type="ARBA" id="ARBA00022781"/>
    </source>
</evidence>
<dbReference type="EMBL" id="JAEMGP010000009">
    <property type="protein sequence ID" value="KAG5205102.1"/>
    <property type="molecule type" value="Genomic_DNA"/>
</dbReference>
<evidence type="ECO:0000313" key="9">
    <source>
        <dbReference type="EMBL" id="KAG5205102.1"/>
    </source>
</evidence>
<dbReference type="PIRSF" id="PIRSF018497">
    <property type="entry name" value="V-ATP_synth_D"/>
    <property type="match status" value="1"/>
</dbReference>
<comment type="function">
    <text evidence="7">Subunit of the V0 complex of vacuolar(H+)-ATPase (V-ATPase), a multisubunit enzyme composed of a peripheral complex (V1) that hydrolyzes ATP and a membrane integral complex (V0) that translocates protons. V-ATPase is responsible for acidifying and maintaining the pH of intracellular compartments and in some cell types, is targeted to the plasma membrane, where it is responsible for acidifying the extracellular environment. May play a role in coupling of proton transport and ATP hydrolysis. Regulator of osteoclast fusion and bone formation.</text>
</comment>
<organism evidence="9 10">
    <name type="scientific">Ovis aries</name>
    <name type="common">Sheep</name>
    <dbReference type="NCBI Taxonomy" id="9940"/>
    <lineage>
        <taxon>Eukaryota</taxon>
        <taxon>Metazoa</taxon>
        <taxon>Chordata</taxon>
        <taxon>Craniata</taxon>
        <taxon>Vertebrata</taxon>
        <taxon>Euteleostomi</taxon>
        <taxon>Mammalia</taxon>
        <taxon>Eutheria</taxon>
        <taxon>Laurasiatheria</taxon>
        <taxon>Artiodactyla</taxon>
        <taxon>Ruminantia</taxon>
        <taxon>Pecora</taxon>
        <taxon>Bovidae</taxon>
        <taxon>Caprinae</taxon>
        <taxon>Ovis</taxon>
    </lineage>
</organism>
<evidence type="ECO:0000256" key="5">
    <source>
        <dbReference type="ARBA" id="ARBA00040266"/>
    </source>
</evidence>
<dbReference type="PANTHER" id="PTHR11028">
    <property type="entry name" value="VACUOLAR ATP SYNTHASE SUBUNIT AC39"/>
    <property type="match status" value="1"/>
</dbReference>
<dbReference type="GO" id="GO:0046961">
    <property type="term" value="F:proton-transporting ATPase activity, rotational mechanism"/>
    <property type="evidence" value="ECO:0007669"/>
    <property type="project" value="InterPro"/>
</dbReference>
<evidence type="ECO:0000313" key="10">
    <source>
        <dbReference type="Proteomes" id="UP000664991"/>
    </source>
</evidence>
<dbReference type="InterPro" id="IPR036079">
    <property type="entry name" value="ATPase_csu/dsu_sf"/>
</dbReference>
<accession>A0A836A3W7</accession>
<evidence type="ECO:0000256" key="2">
    <source>
        <dbReference type="ARBA" id="ARBA00022448"/>
    </source>
</evidence>
<dbReference type="InterPro" id="IPR016727">
    <property type="entry name" value="ATPase_V0-cplx_dsu"/>
</dbReference>
<evidence type="ECO:0000256" key="6">
    <source>
        <dbReference type="ARBA" id="ARBA00042556"/>
    </source>
</evidence>
<reference evidence="9 10" key="1">
    <citation type="submission" date="2020-12" db="EMBL/GenBank/DDBJ databases">
        <title>De novo assembly of Tibetan sheep genome.</title>
        <authorList>
            <person name="Li X."/>
        </authorList>
    </citation>
    <scope>NUCLEOTIDE SEQUENCE [LARGE SCALE GENOMIC DNA]</scope>
    <source>
        <tissue evidence="9">Heart</tissue>
    </source>
</reference>
<gene>
    <name evidence="9" type="ORF">JEQ12_019547</name>
</gene>
<dbReference type="InterPro" id="IPR035067">
    <property type="entry name" value="V-type_ATPase_csu/dsu"/>
</dbReference>
<dbReference type="InterPro" id="IPR044911">
    <property type="entry name" value="V-type_ATPase_csu/dsu_dom_3"/>
</dbReference>
<proteinExistence type="inferred from homology"/>
<dbReference type="Proteomes" id="UP000664991">
    <property type="component" value="Unassembled WGS sequence"/>
</dbReference>
<keyword evidence="4" id="KW-0406">Ion transport</keyword>
<comment type="subunit">
    <text evidence="8">V-ATPase is a heteromultimeric enzyme made up of two complexes: the ATP-hydrolytic V1 complex and the proton translocation V0 complex. The V1 complex consists of three catalytic AB heterodimers that form a heterohexamer, three peripheral stalks each consisting of EG heterodimers, one central rotor including subunits D and F, and the regulatory subunits C and H. The proton translocation complex V0 consists of the proton transport subunit a, a ring of proteolipid subunits c9c'', rotary subunit d, subunits e and f, and the accessory subunits ATP6AP1/Ac45 and ATP6AP2/PRR. Interacts with TM4SF19; this interaction inhibits V1-V0 complex assembly.</text>
</comment>
<comment type="caution">
    <text evidence="9">The sequence shown here is derived from an EMBL/GenBank/DDBJ whole genome shotgun (WGS) entry which is preliminary data.</text>
</comment>
<protein>
    <recommendedName>
        <fullName evidence="5">V-type proton ATPase subunit d 2</fullName>
    </recommendedName>
    <alternativeName>
        <fullName evidence="6">Vacuolar proton pump subunit d 2</fullName>
    </alternativeName>
</protein>
<dbReference type="Gene3D" id="1.20.1690.10">
    <property type="entry name" value="V-type ATP synthase subunit C domain"/>
    <property type="match status" value="2"/>
</dbReference>
<sequence length="396" mass="45438">MLESAELNFNADHGYLEGLVRGCKAGLLTRRDYVNLVQCENLEDLKIHLQTTDYGNFLANQATPLTVSVIDTEMRKKLCREFEYFRNHSLEPLSTFFTYMTCSYMIDNVILLMNGALHNKPVKDILVKCHPLGHFTEMEAVNIAETPSDLFNAILVETPLAPFFQDCTSENALDELNIEILRNKLYKSYIEAFYKFCKNHGDVTAEVMCPILEFEADRRAFIITLNSFGTELSKEDRETLYPTCGKLHPEGLRLLAQAEDFEQMKRVADSYGVYKPLFEAVSDSSGGKTLEDVFYEREVQMNVLAFNRQFHYGVFYAYTKLKEQEMRNIVEGAHPLPLEKLGFEVTASKYDWDPISLSYLGDRLETRPADQEDHFGSNGKEYEHGKKTGYIELAIE</sequence>
<dbReference type="FunFam" id="1.20.1690.10:FF:000001">
    <property type="entry name" value="V-type proton ATPase subunit"/>
    <property type="match status" value="1"/>
</dbReference>
<evidence type="ECO:0000256" key="8">
    <source>
        <dbReference type="ARBA" id="ARBA00061861"/>
    </source>
</evidence>
<dbReference type="AlphaFoldDB" id="A0A836A3W7"/>
<dbReference type="FunFam" id="1.20.1690.10:FF:000003">
    <property type="entry name" value="V-type proton ATPase subunit"/>
    <property type="match status" value="1"/>
</dbReference>